<keyword evidence="4" id="KW-0479">Metal-binding</keyword>
<feature type="non-terminal residue" evidence="11">
    <location>
        <position position="1"/>
    </location>
</feature>
<dbReference type="PANTHER" id="PTHR15822">
    <property type="entry name" value="TRAF AND TNF RECEPTOR-ASSOCIATED PROTEIN"/>
    <property type="match status" value="1"/>
</dbReference>
<evidence type="ECO:0000256" key="5">
    <source>
        <dbReference type="ARBA" id="ARBA00022763"/>
    </source>
</evidence>
<evidence type="ECO:0000313" key="11">
    <source>
        <dbReference type="EMBL" id="MBB0247095.1"/>
    </source>
</evidence>
<keyword evidence="11" id="KW-0255">Endonuclease</keyword>
<reference evidence="12" key="1">
    <citation type="submission" date="2019-10" db="EMBL/GenBank/DDBJ databases">
        <title>Streptomyces sp. nov., a novel actinobacterium isolated from alkaline environment.</title>
        <authorList>
            <person name="Golinska P."/>
        </authorList>
    </citation>
    <scope>NUCLEOTIDE SEQUENCE [LARGE SCALE GENOMIC DNA]</scope>
    <source>
        <strain evidence="12">DSM 42118</strain>
    </source>
</reference>
<dbReference type="InterPro" id="IPR051547">
    <property type="entry name" value="TDP2-like"/>
</dbReference>
<feature type="compositionally biased region" description="Basic and acidic residues" evidence="9">
    <location>
        <begin position="255"/>
        <end position="265"/>
    </location>
</feature>
<evidence type="ECO:0000256" key="4">
    <source>
        <dbReference type="ARBA" id="ARBA00022723"/>
    </source>
</evidence>
<evidence type="ECO:0000256" key="7">
    <source>
        <dbReference type="ARBA" id="ARBA00022842"/>
    </source>
</evidence>
<comment type="cofactor">
    <cofactor evidence="1">
        <name>Mn(2+)</name>
        <dbReference type="ChEBI" id="CHEBI:29035"/>
    </cofactor>
</comment>
<keyword evidence="3" id="KW-0540">Nuclease</keyword>
<feature type="region of interest" description="Disordered" evidence="9">
    <location>
        <begin position="214"/>
        <end position="265"/>
    </location>
</feature>
<dbReference type="RefSeq" id="WP_182608338.1">
    <property type="nucleotide sequence ID" value="NZ_VKHT01001365.1"/>
</dbReference>
<evidence type="ECO:0000256" key="8">
    <source>
        <dbReference type="ARBA" id="ARBA00023204"/>
    </source>
</evidence>
<name>A0A7W3TIH2_9ACTN</name>
<organism evidence="11 12">
    <name type="scientific">Streptomyces alkaliphilus</name>
    <dbReference type="NCBI Taxonomy" id="1472722"/>
    <lineage>
        <taxon>Bacteria</taxon>
        <taxon>Bacillati</taxon>
        <taxon>Actinomycetota</taxon>
        <taxon>Actinomycetes</taxon>
        <taxon>Kitasatosporales</taxon>
        <taxon>Streptomycetaceae</taxon>
        <taxon>Streptomyces</taxon>
    </lineage>
</organism>
<dbReference type="GO" id="GO:0006281">
    <property type="term" value="P:DNA repair"/>
    <property type="evidence" value="ECO:0007669"/>
    <property type="project" value="UniProtKB-KW"/>
</dbReference>
<comment type="caution">
    <text evidence="11">The sequence shown here is derived from an EMBL/GenBank/DDBJ whole genome shotgun (WGS) entry which is preliminary data.</text>
</comment>
<dbReference type="GO" id="GO:0004519">
    <property type="term" value="F:endonuclease activity"/>
    <property type="evidence" value="ECO:0007669"/>
    <property type="project" value="UniProtKB-KW"/>
</dbReference>
<keyword evidence="8" id="KW-0234">DNA repair</keyword>
<dbReference type="EMBL" id="VKHT01001365">
    <property type="protein sequence ID" value="MBB0247095.1"/>
    <property type="molecule type" value="Genomic_DNA"/>
</dbReference>
<evidence type="ECO:0000256" key="1">
    <source>
        <dbReference type="ARBA" id="ARBA00001936"/>
    </source>
</evidence>
<sequence>AEGVGEAPGPGVGVRLVTWNVRSLRDDRAALVRTLRVLAPDVLCLQEMPRFIGWRRHALRLARATGLRHVVGGAPTCGTAVLVGPRVRVEDADPVPLPYHPGLHRRIAARARLRIDTAPLTVISCHLGLDGRERRAHLRPLLAAATPGPVVIAGDLNEGPSGPVFRRLAEILRDAGANPPGGPGPAGGATFPARAPGRRIDAVLCDPVVGVEACGPPESRHPAPGGRVPDAEDLRRASDHLPVLARLRVPSVRPTDPRTEPRRGP</sequence>
<dbReference type="GO" id="GO:0016787">
    <property type="term" value="F:hydrolase activity"/>
    <property type="evidence" value="ECO:0007669"/>
    <property type="project" value="UniProtKB-KW"/>
</dbReference>
<keyword evidence="7" id="KW-0460">Magnesium</keyword>
<dbReference type="SUPFAM" id="SSF56219">
    <property type="entry name" value="DNase I-like"/>
    <property type="match status" value="1"/>
</dbReference>
<dbReference type="GO" id="GO:0046872">
    <property type="term" value="F:metal ion binding"/>
    <property type="evidence" value="ECO:0007669"/>
    <property type="project" value="UniProtKB-KW"/>
</dbReference>
<dbReference type="Pfam" id="PF03372">
    <property type="entry name" value="Exo_endo_phos"/>
    <property type="match status" value="1"/>
</dbReference>
<comment type="cofactor">
    <cofactor evidence="2">
        <name>Mg(2+)</name>
        <dbReference type="ChEBI" id="CHEBI:18420"/>
    </cofactor>
</comment>
<dbReference type="Gene3D" id="3.60.10.10">
    <property type="entry name" value="Endonuclease/exonuclease/phosphatase"/>
    <property type="match status" value="1"/>
</dbReference>
<gene>
    <name evidence="11" type="ORF">FNQ90_23955</name>
</gene>
<evidence type="ECO:0000256" key="3">
    <source>
        <dbReference type="ARBA" id="ARBA00022722"/>
    </source>
</evidence>
<proteinExistence type="predicted"/>
<dbReference type="PANTHER" id="PTHR15822:SF4">
    <property type="entry name" value="TYROSYL-DNA PHOSPHODIESTERASE 2"/>
    <property type="match status" value="1"/>
</dbReference>
<accession>A0A7W3TIH2</accession>
<dbReference type="Proteomes" id="UP000538929">
    <property type="component" value="Unassembled WGS sequence"/>
</dbReference>
<evidence type="ECO:0000256" key="9">
    <source>
        <dbReference type="SAM" id="MobiDB-lite"/>
    </source>
</evidence>
<feature type="compositionally biased region" description="Basic and acidic residues" evidence="9">
    <location>
        <begin position="229"/>
        <end position="239"/>
    </location>
</feature>
<keyword evidence="5" id="KW-0227">DNA damage</keyword>
<protein>
    <submittedName>
        <fullName evidence="11">Endonuclease</fullName>
    </submittedName>
</protein>
<dbReference type="InterPro" id="IPR036691">
    <property type="entry name" value="Endo/exonu/phosph_ase_sf"/>
</dbReference>
<feature type="domain" description="Endonuclease/exonuclease/phosphatase" evidence="10">
    <location>
        <begin position="17"/>
        <end position="240"/>
    </location>
</feature>
<evidence type="ECO:0000313" key="12">
    <source>
        <dbReference type="Proteomes" id="UP000538929"/>
    </source>
</evidence>
<dbReference type="InterPro" id="IPR005135">
    <property type="entry name" value="Endo/exonuclease/phosphatase"/>
</dbReference>
<evidence type="ECO:0000259" key="10">
    <source>
        <dbReference type="Pfam" id="PF03372"/>
    </source>
</evidence>
<evidence type="ECO:0000256" key="2">
    <source>
        <dbReference type="ARBA" id="ARBA00001946"/>
    </source>
</evidence>
<keyword evidence="12" id="KW-1185">Reference proteome</keyword>
<evidence type="ECO:0000256" key="6">
    <source>
        <dbReference type="ARBA" id="ARBA00022801"/>
    </source>
</evidence>
<keyword evidence="6" id="KW-0378">Hydrolase</keyword>
<dbReference type="AlphaFoldDB" id="A0A7W3TIH2"/>